<feature type="compositionally biased region" description="Basic and acidic residues" evidence="5">
    <location>
        <begin position="1451"/>
        <end position="1460"/>
    </location>
</feature>
<dbReference type="Pfam" id="PF04357">
    <property type="entry name" value="TamB"/>
    <property type="match status" value="1"/>
</dbReference>
<protein>
    <recommendedName>
        <fullName evidence="7">Translocation and assembly module TamB C-terminal domain-containing protein</fullName>
    </recommendedName>
</protein>
<keyword evidence="9" id="KW-1185">Reference proteome</keyword>
<dbReference type="PANTHER" id="PTHR34457">
    <property type="entry name" value="EMBRYO DEFECTIVE 2410"/>
    <property type="match status" value="1"/>
</dbReference>
<keyword evidence="2 6" id="KW-0812">Transmembrane</keyword>
<keyword evidence="3 6" id="KW-1133">Transmembrane helix</keyword>
<keyword evidence="4 6" id="KW-0472">Membrane</keyword>
<reference evidence="8 9" key="1">
    <citation type="journal article" date="2015" name="Genome Announc.">
        <title>Draft Genome Sequence of the Terrestrial Cyanobacterium Scytonema millei VB511283, Isolated from Eastern India.</title>
        <authorList>
            <person name="Sen D."/>
            <person name="Chandrababunaidu M.M."/>
            <person name="Singh D."/>
            <person name="Sanghi N."/>
            <person name="Ghorai A."/>
            <person name="Mishra G.P."/>
            <person name="Madduluri M."/>
            <person name="Adhikary S.P."/>
            <person name="Tripathy S."/>
        </authorList>
    </citation>
    <scope>NUCLEOTIDE SEQUENCE [LARGE SCALE GENOMIC DNA]</scope>
    <source>
        <strain evidence="8 9">VB511283</strain>
    </source>
</reference>
<proteinExistence type="predicted"/>
<evidence type="ECO:0000256" key="5">
    <source>
        <dbReference type="SAM" id="MobiDB-lite"/>
    </source>
</evidence>
<evidence type="ECO:0000313" key="9">
    <source>
        <dbReference type="Proteomes" id="UP000031532"/>
    </source>
</evidence>
<feature type="transmembrane region" description="Helical" evidence="6">
    <location>
        <begin position="25"/>
        <end position="48"/>
    </location>
</feature>
<dbReference type="OrthoDB" id="536281at2"/>
<evidence type="ECO:0000256" key="2">
    <source>
        <dbReference type="ARBA" id="ARBA00022692"/>
    </source>
</evidence>
<accession>A0A9X5E4H9</accession>
<dbReference type="Proteomes" id="UP000031532">
    <property type="component" value="Unassembled WGS sequence"/>
</dbReference>
<evidence type="ECO:0000256" key="4">
    <source>
        <dbReference type="ARBA" id="ARBA00023136"/>
    </source>
</evidence>
<organism evidence="8 9">
    <name type="scientific">Scytonema millei VB511283</name>
    <dbReference type="NCBI Taxonomy" id="1245923"/>
    <lineage>
        <taxon>Bacteria</taxon>
        <taxon>Bacillati</taxon>
        <taxon>Cyanobacteriota</taxon>
        <taxon>Cyanophyceae</taxon>
        <taxon>Nostocales</taxon>
        <taxon>Scytonemataceae</taxon>
        <taxon>Scytonema</taxon>
    </lineage>
</organism>
<dbReference type="PANTHER" id="PTHR34457:SF3">
    <property type="entry name" value="PROTEIN TIC236, CHLOROPLASTIC"/>
    <property type="match status" value="1"/>
</dbReference>
<evidence type="ECO:0000256" key="1">
    <source>
        <dbReference type="ARBA" id="ARBA00004167"/>
    </source>
</evidence>
<sequence>MSNFTEPETEDSHQSPRPNRLKNILFSRTTVVIGVPILVGVAAGAWWINRFIYEQLSPLVEKNLSQTLKRPIKVGRVERFGLTGLRLGATSVPATATDPDTASIEAVEVNYNPLSVLLTRTLPLDVTLVNPKAYVQQDTQGRWVNTDIATGGEAGGPIQIALNRIGWRNAQAVLVSNVQQLTRSTPRNTVTLNQVNGEATFRENYNLINFNLAGKPQTGGELKLDGDFRADSGRASININTQEFLASDLTRLIELPLVIQGGRVNSDFKAELTPVKLLGLYGTADLNKVTAQVNQLPQAFNNSQGRLQFKGTEIYLDNVSSSYGKIPAVAKGSLDIEKGFNLSAYVDAVSAAAAISSLKLQVPVPVDGVFRSQVKLTGPVEAAILTGDVVNIKPVRLDRLNISRVSTNFTLDTGAGTLNFPNISATPAAGGKVTGDGTLKLALKPEQTAGLNFKFIANNIPGDAIAKAYGVTNQAAKVGIVTAQAQVTGTPEKPRTVVNWQAPQATYPGKGQLVIYNANNLFLRDTIFRVAGGDVSAAGELVNQRWKAAIKASGVRLGQLTQVPPSLQNPVNGTFNLAGTLDPAKPQQLTATGAGQLTGIGGGTINVPSIQVAAGRWQTQLQATGLQLERLAPVPPQYAGSLNGRLNLSGSTTAFTPATLRGSGTGRLNVAGGTINARDIQLNNGRWQVAVNTNGIQLNRFNPQLRGLLTGDANLAGTISEFSPAGITAAGRVRLSEELIGQPLTASLNWNGNTLNIPQLRSRNIQANGRVSVDPQNVASIRGLNFNVKARDYDLKNAPVQLPPNSSVAGRVSFVGQVTGNLPVPNVVGNVRLQNFAVNNVAFDPLLAGDLRLQPGRGLNLDLVGNQNDRVAVSLDPDFRPNNFTVRLDEAIATGKSQGENLLVNVENFPLRVLNLSAPANPYLTGPVSGILSADLTVNPDRLTAQGDVAVTQPGIGRLQGDRLAAQFRYGNGDGTLTNGEFVKGQSRYALAGSFNQTPQGPQFQAKANIAQGNIQDILSALQIYDFEDLQRGFQPPDYATAKDLGILQVGAPNRSLLTQLRRYSEVLVLLQQQRQQREDAFPVPALAELQGTFGGEITASGSPQQGIAADFNLRGDKWQWGKYTADRLVATGNFNDGVLTLLPARVRLDENTTVALTGRFSSEQQSGQLRVRGFPLSLLNDFVELPIAVTGNVDGTATIAGSTENPLAVGEFQLSEGTINQNPVESAAASFSYANARLGFGSNILIAGPDPLTATGSIPLQLPFASVKPDSDQIRLDVNVQNQGLALLNVLTDQVAWKSGEGQVQLQVRGTLKQPEAKGIAQVKNATITAAAIADPLTNVNSTVLFNEDRILVKGIQGDFSRGQVVAQGVIPIFENLAANDPDAANPLTVSLDRLRLNLPNLYQGGVDGKVTVTGSALNPTIGGQVLLADGQVFLPTSNAPVTPGAQGQKKAEGAREAEGAGGAGGATEAPVELSDLRLTLGNNVSVTLPPILDFQAAGTLVVNGMLGDLRPQGTIELERGSVNLFTTQFELERGYEQKATFTPKQALDPTLNVRLIASVPEVTRSQVPSTNISSEVSDNTLSTDIGSVNTVRVRAIAKGPASQLFENLELTSSPSRSQSEIIALIGGGFAQTLAGQGGGDTATGLVNLAGTAILGNFQNTFTDIGNTLGLSELRLFPTSISNEERSRSSTLGLAAEAGVDITRNAYVSVLTFLTAQQPAQFGLSYRLNDNTRVRAATDFADDTQAVVEYEVQF</sequence>
<evidence type="ECO:0000313" key="8">
    <source>
        <dbReference type="EMBL" id="NHC35125.1"/>
    </source>
</evidence>
<dbReference type="RefSeq" id="WP_039716440.1">
    <property type="nucleotide sequence ID" value="NZ_JTJC03000002.1"/>
</dbReference>
<dbReference type="GO" id="GO:0009306">
    <property type="term" value="P:protein secretion"/>
    <property type="evidence" value="ECO:0007669"/>
    <property type="project" value="InterPro"/>
</dbReference>
<feature type="region of interest" description="Disordered" evidence="5">
    <location>
        <begin position="1440"/>
        <end position="1469"/>
    </location>
</feature>
<dbReference type="EMBL" id="JTJC03000002">
    <property type="protein sequence ID" value="NHC35125.1"/>
    <property type="molecule type" value="Genomic_DNA"/>
</dbReference>
<dbReference type="InterPro" id="IPR053022">
    <property type="entry name" value="Chloroplast_translocon_comp"/>
</dbReference>
<evidence type="ECO:0000259" key="7">
    <source>
        <dbReference type="Pfam" id="PF04357"/>
    </source>
</evidence>
<dbReference type="GO" id="GO:0005886">
    <property type="term" value="C:plasma membrane"/>
    <property type="evidence" value="ECO:0007669"/>
    <property type="project" value="InterPro"/>
</dbReference>
<dbReference type="InterPro" id="IPR007452">
    <property type="entry name" value="TamB_C"/>
</dbReference>
<evidence type="ECO:0000256" key="3">
    <source>
        <dbReference type="ARBA" id="ARBA00022989"/>
    </source>
</evidence>
<comment type="subcellular location">
    <subcellularLocation>
        <location evidence="1">Membrane</location>
        <topology evidence="1">Single-pass membrane protein</topology>
    </subcellularLocation>
</comment>
<name>A0A9X5E4H9_9CYAN</name>
<feature type="domain" description="Translocation and assembly module TamB C-terminal" evidence="7">
    <location>
        <begin position="1359"/>
        <end position="1755"/>
    </location>
</feature>
<comment type="caution">
    <text evidence="8">The sequence shown here is derived from an EMBL/GenBank/DDBJ whole genome shotgun (WGS) entry which is preliminary data.</text>
</comment>
<gene>
    <name evidence="8" type="ORF">QH73_0010700</name>
</gene>
<evidence type="ECO:0000256" key="6">
    <source>
        <dbReference type="SAM" id="Phobius"/>
    </source>
</evidence>